<dbReference type="GO" id="GO:0017004">
    <property type="term" value="P:cytochrome complex assembly"/>
    <property type="evidence" value="ECO:0007669"/>
    <property type="project" value="UniProtKB-KW"/>
</dbReference>
<dbReference type="CDD" id="cd02966">
    <property type="entry name" value="TlpA_like_family"/>
    <property type="match status" value="1"/>
</dbReference>
<dbReference type="Pfam" id="PF14289">
    <property type="entry name" value="DUF4369"/>
    <property type="match status" value="1"/>
</dbReference>
<proteinExistence type="predicted"/>
<dbReference type="InterPro" id="IPR036249">
    <property type="entry name" value="Thioredoxin-like_sf"/>
</dbReference>
<keyword evidence="3" id="KW-1015">Disulfide bond</keyword>
<feature type="domain" description="Thioredoxin" evidence="5">
    <location>
        <begin position="229"/>
        <end position="367"/>
    </location>
</feature>
<gene>
    <name evidence="6" type="ORF">SAMN04488109_2169</name>
</gene>
<dbReference type="OrthoDB" id="6399635at2"/>
<dbReference type="STRING" id="947013.SAMN04488109_2169"/>
<protein>
    <submittedName>
        <fullName evidence="6">Peroxiredoxin</fullName>
    </submittedName>
</protein>
<dbReference type="GO" id="GO:0016491">
    <property type="term" value="F:oxidoreductase activity"/>
    <property type="evidence" value="ECO:0007669"/>
    <property type="project" value="InterPro"/>
</dbReference>
<keyword evidence="4" id="KW-0676">Redox-active center</keyword>
<name>A0A1M5N8M2_9BACT</name>
<dbReference type="InterPro" id="IPR013766">
    <property type="entry name" value="Thioredoxin_domain"/>
</dbReference>
<comment type="subcellular location">
    <subcellularLocation>
        <location evidence="1">Cell envelope</location>
    </subcellularLocation>
</comment>
<dbReference type="RefSeq" id="WP_073133541.1">
    <property type="nucleotide sequence ID" value="NZ_FQWQ01000001.1"/>
</dbReference>
<dbReference type="InterPro" id="IPR017937">
    <property type="entry name" value="Thioredoxin_CS"/>
</dbReference>
<dbReference type="InterPro" id="IPR050553">
    <property type="entry name" value="Thioredoxin_ResA/DsbE_sf"/>
</dbReference>
<dbReference type="PANTHER" id="PTHR42852:SF6">
    <property type="entry name" value="THIOL:DISULFIDE INTERCHANGE PROTEIN DSBE"/>
    <property type="match status" value="1"/>
</dbReference>
<dbReference type="Proteomes" id="UP000184212">
    <property type="component" value="Unassembled WGS sequence"/>
</dbReference>
<evidence type="ECO:0000259" key="5">
    <source>
        <dbReference type="PROSITE" id="PS51352"/>
    </source>
</evidence>
<dbReference type="InterPro" id="IPR025380">
    <property type="entry name" value="DUF4369"/>
</dbReference>
<dbReference type="PROSITE" id="PS00194">
    <property type="entry name" value="THIOREDOXIN_1"/>
    <property type="match status" value="1"/>
</dbReference>
<dbReference type="InterPro" id="IPR000866">
    <property type="entry name" value="AhpC/TSA"/>
</dbReference>
<dbReference type="Gene3D" id="3.40.30.10">
    <property type="entry name" value="Glutaredoxin"/>
    <property type="match status" value="1"/>
</dbReference>
<keyword evidence="2" id="KW-0201">Cytochrome c-type biogenesis</keyword>
<sequence length="367" mass="41413">MLKKVLFVAIAWTAFACQQKKSDALSTFSIQGNVKGFADSTWFFLEYNDHVLDSAQVMKDQFQLTGPFPDSLPAAQMILHTKNYTDYKFFWVEPTALTLTGEKGKFRSTLISGSATQRMSDQYDEFLAPGQEKVDSLRRLIYSPASPAQADTTMLMAQLRAAESALQDRSITFLHDHPESIISANILSIMGSTYGRKTTQELYDHFTDANKQTSFGKDIHQYLALSRNLKIGDHYADFEQPTPDGKRLKLSAVPGKLVLLEFWAAWCGPCRQENPTLVKTYAEFRKRGFEILGVSLDNKRAHWLAAIKNDSLPWPQVSDLRGPHNEAAMIYDVNGIPMNFLIDDKGIIVAKSLRGEDLRKRLAEMLK</sequence>
<evidence type="ECO:0000256" key="1">
    <source>
        <dbReference type="ARBA" id="ARBA00004196"/>
    </source>
</evidence>
<dbReference type="GO" id="GO:0030313">
    <property type="term" value="C:cell envelope"/>
    <property type="evidence" value="ECO:0007669"/>
    <property type="project" value="UniProtKB-SubCell"/>
</dbReference>
<evidence type="ECO:0000313" key="6">
    <source>
        <dbReference type="EMBL" id="SHG85894.1"/>
    </source>
</evidence>
<organism evidence="6 7">
    <name type="scientific">Chryseolinea serpens</name>
    <dbReference type="NCBI Taxonomy" id="947013"/>
    <lineage>
        <taxon>Bacteria</taxon>
        <taxon>Pseudomonadati</taxon>
        <taxon>Bacteroidota</taxon>
        <taxon>Cytophagia</taxon>
        <taxon>Cytophagales</taxon>
        <taxon>Fulvivirgaceae</taxon>
        <taxon>Chryseolinea</taxon>
    </lineage>
</organism>
<dbReference type="AlphaFoldDB" id="A0A1M5N8M2"/>
<reference evidence="6 7" key="1">
    <citation type="submission" date="2016-11" db="EMBL/GenBank/DDBJ databases">
        <authorList>
            <person name="Jaros S."/>
            <person name="Januszkiewicz K."/>
            <person name="Wedrychowicz H."/>
        </authorList>
    </citation>
    <scope>NUCLEOTIDE SEQUENCE [LARGE SCALE GENOMIC DNA]</scope>
    <source>
        <strain evidence="6 7">DSM 24574</strain>
    </source>
</reference>
<evidence type="ECO:0000313" key="7">
    <source>
        <dbReference type="Proteomes" id="UP000184212"/>
    </source>
</evidence>
<dbReference type="GO" id="GO:0016209">
    <property type="term" value="F:antioxidant activity"/>
    <property type="evidence" value="ECO:0007669"/>
    <property type="project" value="InterPro"/>
</dbReference>
<accession>A0A1M5N8M2</accession>
<dbReference type="PROSITE" id="PS51352">
    <property type="entry name" value="THIOREDOXIN_2"/>
    <property type="match status" value="1"/>
</dbReference>
<dbReference type="EMBL" id="FQWQ01000001">
    <property type="protein sequence ID" value="SHG85894.1"/>
    <property type="molecule type" value="Genomic_DNA"/>
</dbReference>
<evidence type="ECO:0000256" key="3">
    <source>
        <dbReference type="ARBA" id="ARBA00023157"/>
    </source>
</evidence>
<evidence type="ECO:0000256" key="4">
    <source>
        <dbReference type="ARBA" id="ARBA00023284"/>
    </source>
</evidence>
<dbReference type="PROSITE" id="PS51257">
    <property type="entry name" value="PROKAR_LIPOPROTEIN"/>
    <property type="match status" value="1"/>
</dbReference>
<dbReference type="SUPFAM" id="SSF52833">
    <property type="entry name" value="Thioredoxin-like"/>
    <property type="match status" value="1"/>
</dbReference>
<dbReference type="PANTHER" id="PTHR42852">
    <property type="entry name" value="THIOL:DISULFIDE INTERCHANGE PROTEIN DSBE"/>
    <property type="match status" value="1"/>
</dbReference>
<evidence type="ECO:0000256" key="2">
    <source>
        <dbReference type="ARBA" id="ARBA00022748"/>
    </source>
</evidence>
<dbReference type="Pfam" id="PF00578">
    <property type="entry name" value="AhpC-TSA"/>
    <property type="match status" value="1"/>
</dbReference>
<keyword evidence="7" id="KW-1185">Reference proteome</keyword>